<dbReference type="KEGG" id="tad:TRIADDRAFT_51896"/>
<dbReference type="RefSeq" id="XP_002108698.1">
    <property type="nucleotide sequence ID" value="XM_002108662.1"/>
</dbReference>
<dbReference type="eggNOG" id="ENOG502QQIR">
    <property type="taxonomic scope" value="Eukaryota"/>
</dbReference>
<accession>B3RL67</accession>
<dbReference type="Gene3D" id="3.30.565.10">
    <property type="entry name" value="Histidine kinase-like ATPase, C-terminal domain"/>
    <property type="match status" value="1"/>
</dbReference>
<evidence type="ECO:0000259" key="2">
    <source>
        <dbReference type="Pfam" id="PF13020"/>
    </source>
</evidence>
<dbReference type="Proteomes" id="UP000009022">
    <property type="component" value="Unassembled WGS sequence"/>
</dbReference>
<feature type="region of interest" description="Disordered" evidence="1">
    <location>
        <begin position="1172"/>
        <end position="1198"/>
    </location>
</feature>
<name>B3RL67_TRIAD</name>
<dbReference type="InParanoid" id="B3RL67"/>
<reference evidence="3 4" key="1">
    <citation type="journal article" date="2008" name="Nature">
        <title>The Trichoplax genome and the nature of placozoans.</title>
        <authorList>
            <person name="Srivastava M."/>
            <person name="Begovic E."/>
            <person name="Chapman J."/>
            <person name="Putnam N.H."/>
            <person name="Hellsten U."/>
            <person name="Kawashima T."/>
            <person name="Kuo A."/>
            <person name="Mitros T."/>
            <person name="Salamov A."/>
            <person name="Carpenter M.L."/>
            <person name="Signorovitch A.Y."/>
            <person name="Moreno M.A."/>
            <person name="Kamm K."/>
            <person name="Grimwood J."/>
            <person name="Schmutz J."/>
            <person name="Shapiro H."/>
            <person name="Grigoriev I.V."/>
            <person name="Buss L.W."/>
            <person name="Schierwater B."/>
            <person name="Dellaporta S.L."/>
            <person name="Rokhsar D.S."/>
        </authorList>
    </citation>
    <scope>NUCLEOTIDE SEQUENCE [LARGE SCALE GENOMIC DNA]</scope>
    <source>
        <strain evidence="3 4">Grell-BS-1999</strain>
    </source>
</reference>
<dbReference type="PANTHER" id="PTHR32387">
    <property type="entry name" value="WU:FJ29H11"/>
    <property type="match status" value="1"/>
</dbReference>
<keyword evidence="4" id="KW-1185">Reference proteome</keyword>
<organism evidence="3 4">
    <name type="scientific">Trichoplax adhaerens</name>
    <name type="common">Trichoplax reptans</name>
    <dbReference type="NCBI Taxonomy" id="10228"/>
    <lineage>
        <taxon>Eukaryota</taxon>
        <taxon>Metazoa</taxon>
        <taxon>Placozoa</taxon>
        <taxon>Uniplacotomia</taxon>
        <taxon>Trichoplacea</taxon>
        <taxon>Trichoplacidae</taxon>
        <taxon>Trichoplax</taxon>
    </lineage>
</organism>
<gene>
    <name evidence="3" type="ORF">TRIADDRAFT_51896</name>
</gene>
<evidence type="ECO:0000313" key="3">
    <source>
        <dbReference type="EMBL" id="EDV29496.1"/>
    </source>
</evidence>
<proteinExistence type="predicted"/>
<dbReference type="PANTHER" id="PTHR32387:SF0">
    <property type="entry name" value="PROTEIN NO VEIN"/>
    <property type="match status" value="1"/>
</dbReference>
<dbReference type="PhylomeDB" id="B3RL67"/>
<dbReference type="OrthoDB" id="1262810at2759"/>
<dbReference type="InterPro" id="IPR024975">
    <property type="entry name" value="NOV_C"/>
</dbReference>
<evidence type="ECO:0000256" key="1">
    <source>
        <dbReference type="SAM" id="MobiDB-lite"/>
    </source>
</evidence>
<dbReference type="NCBIfam" id="NF047352">
    <property type="entry name" value="P_loop_sacsin"/>
    <property type="match status" value="1"/>
</dbReference>
<feature type="domain" description="Protein NO VEIN C-terminal" evidence="2">
    <location>
        <begin position="1325"/>
        <end position="1407"/>
    </location>
</feature>
<dbReference type="HOGENOM" id="CLU_253206_0_0_1"/>
<dbReference type="Pfam" id="PF13020">
    <property type="entry name" value="NOV_C"/>
    <property type="match status" value="1"/>
</dbReference>
<dbReference type="EMBL" id="DS985241">
    <property type="protein sequence ID" value="EDV29496.1"/>
    <property type="molecule type" value="Genomic_DNA"/>
</dbReference>
<dbReference type="InterPro" id="IPR052957">
    <property type="entry name" value="Auxin_embryo_med"/>
</dbReference>
<sequence length="1419" mass="165999">MNEKEHIDRLFDERGKNDKNSTTLANTLDKDIQTVFNSPEKFALELLQNADDAAIDNQPIHVTFQINQRYLAFSHTGRHFDYQDVEAICDNAQQQFTRKKTDLSKTGFKGIGFKSVFVISHRVYIISRNYCFRFDRDYAKWRNNDSDRFRRYPWQITPIWTQQNQLPKVFELNKSHVTFLFQLVDETRSVNNVEKVYNALKILMQTPNTILFLRNIQEITIRQHNRIDSIQLRKLFDTSNQYELYVNDTLKSKWLIRSDEQQIPNEIHQKLQRLPDQECPTKLKQATSVNLKFAFLFGEEGTLKAHHKAVLFCYLPTQMYSGLPFLVNGDFLLSADRTQLLTNIWNEYMFRCIAKFHIALLHEFALNEYYCDHVLLLLTRRLKGTISQQFTDVYSSTIDIELAKIAFIPSHINQWQLLKWGEAISDDLGFFEAFPSIDLTKRKMITSSTVQNQSKLPTSNHFTFITLAENIEKYAQTTLQISRYQKFLKFVIDAYLSHRYLYSDDGIQALKNKSYLLTDNNKLVDSSIIYLPASNKVIEYPSFLNFNLVHPTILEIPNALTWLKKIGIDKVSDESILETIRKWLRSQQIQLLRNPKLSVEIVRLLCHLTIVNEWKWYYLYELPLLTKSGTLKAAKDCYLPSDLDPRFDLEKIIQKDVGFVDYKSYLDASIHTSKLKSTLLLLHVKEEIKFICGKFTQLDEYCTRNDIYQFQEYRNYLTEQKLVQFHKFYHYHIAYLPYMACLEIKNYAKFFFQQLVQHQEEIIEGIKHFKIYSKSNKNSYEYSAIHYLQFVLNKAACVRATNGNLYPMKDLYNPSLVKHLDQELKHYLPQMQTNYGDITINLSEELMKWLGARSKLTAQDAIKLLKDIAAGSPQKLFDQFQSFYKMMIMSAWNDSQCEELRQSNTKILASDGSLQSIDALYFIPDKQLCSVRHPNLLKSFPALTKEDMLIICRYFGVKELKANDYEIVYDKSEDNSIIKTEIKNLLKMVAITEINPSHRGRCQLLREWLKKINKLDILAVESLALLVKSNSKISFKVEAILSRNKLALSSNQLFYENHLDDNNNLHDIAQAIAAYLELSEANHYVLNTLVITNSNKSRIRWLTNQNYNIAALDMMDENCLLGDDTENQADTILSEKATQNLSSTPSNLHSVLTSASLDDEITDVKSESKRLKKVKKSTTIQSEASKRNSSKSSSSSEDEKCLEYCQPADAIKATFYAIEYTQDENFPSLFANSSDKEQCIQAINLTNFSETSKSAWSSNRPTVNFFEASRLENTAYENEIKKNKIKSNNNYNRWTGRWGEEFAYKYFQDYYRKKFRSLEKTNNREAIVMKGVDHRGKDLSVKIIWFNKDQESNFPADINIIKNDRSKYIEVKTTYKKKNLFCKISQKEWLSMHQYGKNYRLFCIYNAVYWKSFVIVKEN</sequence>
<evidence type="ECO:0000313" key="4">
    <source>
        <dbReference type="Proteomes" id="UP000009022"/>
    </source>
</evidence>
<dbReference type="SUPFAM" id="SSF55874">
    <property type="entry name" value="ATPase domain of HSP90 chaperone/DNA topoisomerase II/histidine kinase"/>
    <property type="match status" value="1"/>
</dbReference>
<protein>
    <recommendedName>
        <fullName evidence="2">Protein NO VEIN C-terminal domain-containing protein</fullName>
    </recommendedName>
</protein>
<dbReference type="GeneID" id="6749912"/>
<dbReference type="InterPro" id="IPR036890">
    <property type="entry name" value="HATPase_C_sf"/>
</dbReference>
<dbReference type="CTD" id="6749912"/>